<proteinExistence type="predicted"/>
<name>A0ABN2GET8_9ACTN</name>
<keyword evidence="3" id="KW-1185">Reference proteome</keyword>
<feature type="region of interest" description="Disordered" evidence="1">
    <location>
        <begin position="271"/>
        <end position="339"/>
    </location>
</feature>
<gene>
    <name evidence="2" type="ORF">GCM10009733_079290</name>
</gene>
<organism evidence="2 3">
    <name type="scientific">Nonomuraea maheshkhaliensis</name>
    <dbReference type="NCBI Taxonomy" id="419590"/>
    <lineage>
        <taxon>Bacteria</taxon>
        <taxon>Bacillati</taxon>
        <taxon>Actinomycetota</taxon>
        <taxon>Actinomycetes</taxon>
        <taxon>Streptosporangiales</taxon>
        <taxon>Streptosporangiaceae</taxon>
        <taxon>Nonomuraea</taxon>
    </lineage>
</organism>
<protein>
    <submittedName>
        <fullName evidence="2">Uncharacterized protein</fullName>
    </submittedName>
</protein>
<comment type="caution">
    <text evidence="2">The sequence shown here is derived from an EMBL/GenBank/DDBJ whole genome shotgun (WGS) entry which is preliminary data.</text>
</comment>
<evidence type="ECO:0000256" key="1">
    <source>
        <dbReference type="SAM" id="MobiDB-lite"/>
    </source>
</evidence>
<reference evidence="2 3" key="1">
    <citation type="journal article" date="2019" name="Int. J. Syst. Evol. Microbiol.">
        <title>The Global Catalogue of Microorganisms (GCM) 10K type strain sequencing project: providing services to taxonomists for standard genome sequencing and annotation.</title>
        <authorList>
            <consortium name="The Broad Institute Genomics Platform"/>
            <consortium name="The Broad Institute Genome Sequencing Center for Infectious Disease"/>
            <person name="Wu L."/>
            <person name="Ma J."/>
        </authorList>
    </citation>
    <scope>NUCLEOTIDE SEQUENCE [LARGE SCALE GENOMIC DNA]</scope>
    <source>
        <strain evidence="2 3">JCM 13929</strain>
    </source>
</reference>
<evidence type="ECO:0000313" key="3">
    <source>
        <dbReference type="Proteomes" id="UP001500064"/>
    </source>
</evidence>
<dbReference type="EMBL" id="BAAAMU010000086">
    <property type="protein sequence ID" value="GAA1670031.1"/>
    <property type="molecule type" value="Genomic_DNA"/>
</dbReference>
<accession>A0ABN2GET8</accession>
<evidence type="ECO:0000313" key="2">
    <source>
        <dbReference type="EMBL" id="GAA1670031.1"/>
    </source>
</evidence>
<dbReference type="Proteomes" id="UP001500064">
    <property type="component" value="Unassembled WGS sequence"/>
</dbReference>
<sequence>MGGITLGDDDVARSTVTFRTNGAGAVTVTATWAARGADGTVQRLRLSGATSYTRTLTWRMDERPCGRTVTLNVATSPAAPGGTTTASLSVPACPVRVNALGVALSLPEAPGRTATARVRLTASGTGAIPVEARFAVDGEAVGTREATLSGRTSYARAFTHTFRSRPCGSTLSVRVSAGGRTDTARLSVPCPPQVRQVAIVEAGAGAGGITAQVRVTTAGTGPVRLTVRLAAGEGAGTQAVTLSGATSYSRSFTYRAKLPCGSKWSVTAATDPAAAGGGDSRSGATPACQEEEPPKEPPSDRPVEKPQDTPSEKPQEPAKETPRATPKITPRPDSPGTVG</sequence>
<feature type="compositionally biased region" description="Basic and acidic residues" evidence="1">
    <location>
        <begin position="292"/>
        <end position="322"/>
    </location>
</feature>